<evidence type="ECO:0000259" key="1">
    <source>
        <dbReference type="Pfam" id="PF01261"/>
    </source>
</evidence>
<dbReference type="AlphaFoldDB" id="A0A1F6CJ19"/>
<dbReference type="InterPro" id="IPR036237">
    <property type="entry name" value="Xyl_isomerase-like_sf"/>
</dbReference>
<organism evidence="2 3">
    <name type="scientific">Handelsmanbacteria sp. (strain RIFCSPLOWO2_12_FULL_64_10)</name>
    <dbReference type="NCBI Taxonomy" id="1817868"/>
    <lineage>
        <taxon>Bacteria</taxon>
        <taxon>Candidatus Handelsmaniibacteriota</taxon>
    </lineage>
</organism>
<dbReference type="InterPro" id="IPR050312">
    <property type="entry name" value="IolE/XylAMocC-like"/>
</dbReference>
<protein>
    <recommendedName>
        <fullName evidence="1">Xylose isomerase-like TIM barrel domain-containing protein</fullName>
    </recommendedName>
</protein>
<dbReference type="Pfam" id="PF01261">
    <property type="entry name" value="AP_endonuc_2"/>
    <property type="match status" value="1"/>
</dbReference>
<gene>
    <name evidence="2" type="ORF">A3F84_08230</name>
</gene>
<dbReference type="Gene3D" id="3.20.20.150">
    <property type="entry name" value="Divalent-metal-dependent TIM barrel enzymes"/>
    <property type="match status" value="1"/>
</dbReference>
<dbReference type="EMBL" id="MFKF01000241">
    <property type="protein sequence ID" value="OGG48980.1"/>
    <property type="molecule type" value="Genomic_DNA"/>
</dbReference>
<dbReference type="PANTHER" id="PTHR12110">
    <property type="entry name" value="HYDROXYPYRUVATE ISOMERASE"/>
    <property type="match status" value="1"/>
</dbReference>
<evidence type="ECO:0000313" key="2">
    <source>
        <dbReference type="EMBL" id="OGG48980.1"/>
    </source>
</evidence>
<evidence type="ECO:0000313" key="3">
    <source>
        <dbReference type="Proteomes" id="UP000178606"/>
    </source>
</evidence>
<proteinExistence type="predicted"/>
<sequence length="268" mass="29049">MNLEVGIAGWILSGEILREKTLTLLEFPKVCASYGVKTVELCSAFFAGQDARYLNELRKALEDNGLSVRNIAVDMGNIAGADPAARRTDLEALKQWFYAASALKSAAIRVNTGHAEDEGAMGRVIEGYRELVKVGEQAGVRLLIENHGGVSSTSGNLTRILKALDTPGFATCPDTGNFPEGDWEAGMRVLAPRAFSCHVKVFSYSADGRQSWKGRDGQTREYDLRRSLATLKEAGYQGPLCLESGASGNARDNIRDGIAYLRELTAKV</sequence>
<reference evidence="2 3" key="1">
    <citation type="journal article" date="2016" name="Nat. Commun.">
        <title>Thousands of microbial genomes shed light on interconnected biogeochemical processes in an aquifer system.</title>
        <authorList>
            <person name="Anantharaman K."/>
            <person name="Brown C.T."/>
            <person name="Hug L.A."/>
            <person name="Sharon I."/>
            <person name="Castelle C.J."/>
            <person name="Probst A.J."/>
            <person name="Thomas B.C."/>
            <person name="Singh A."/>
            <person name="Wilkins M.J."/>
            <person name="Karaoz U."/>
            <person name="Brodie E.L."/>
            <person name="Williams K.H."/>
            <person name="Hubbard S.S."/>
            <person name="Banfield J.F."/>
        </authorList>
    </citation>
    <scope>NUCLEOTIDE SEQUENCE [LARGE SCALE GENOMIC DNA]</scope>
    <source>
        <strain evidence="3">RIFCSPLOWO2_12_FULL_64_10</strain>
    </source>
</reference>
<dbReference type="PANTHER" id="PTHR12110:SF53">
    <property type="entry name" value="BLR5974 PROTEIN"/>
    <property type="match status" value="1"/>
</dbReference>
<dbReference type="Proteomes" id="UP000178606">
    <property type="component" value="Unassembled WGS sequence"/>
</dbReference>
<feature type="domain" description="Xylose isomerase-like TIM barrel" evidence="1">
    <location>
        <begin position="30"/>
        <end position="264"/>
    </location>
</feature>
<name>A0A1F6CJ19_HANXR</name>
<comment type="caution">
    <text evidence="2">The sequence shown here is derived from an EMBL/GenBank/DDBJ whole genome shotgun (WGS) entry which is preliminary data.</text>
</comment>
<dbReference type="InterPro" id="IPR013022">
    <property type="entry name" value="Xyl_isomerase-like_TIM-brl"/>
</dbReference>
<dbReference type="SUPFAM" id="SSF51658">
    <property type="entry name" value="Xylose isomerase-like"/>
    <property type="match status" value="1"/>
</dbReference>
<accession>A0A1F6CJ19</accession>